<dbReference type="EMBL" id="SNRW01009399">
    <property type="protein sequence ID" value="KAA6378068.1"/>
    <property type="molecule type" value="Genomic_DNA"/>
</dbReference>
<evidence type="ECO:0000256" key="1">
    <source>
        <dbReference type="SAM" id="MobiDB-lite"/>
    </source>
</evidence>
<gene>
    <name evidence="2" type="ORF">EZS28_026404</name>
</gene>
<accession>A0A5J4V5R4</accession>
<name>A0A5J4V5R4_9EUKA</name>
<comment type="caution">
    <text evidence="2">The sequence shown here is derived from an EMBL/GenBank/DDBJ whole genome shotgun (WGS) entry which is preliminary data.</text>
</comment>
<protein>
    <submittedName>
        <fullName evidence="2">Uncharacterized protein</fullName>
    </submittedName>
</protein>
<sequence>MRNIYGEMRTRTQMNSTISEIDKELEINEYQKVGRQKVEDNFDSYRLMNGDIQKQKREDKTTNSADRQIELPQTPDKR</sequence>
<proteinExistence type="predicted"/>
<organism evidence="2 3">
    <name type="scientific">Streblomastix strix</name>
    <dbReference type="NCBI Taxonomy" id="222440"/>
    <lineage>
        <taxon>Eukaryota</taxon>
        <taxon>Metamonada</taxon>
        <taxon>Preaxostyla</taxon>
        <taxon>Oxymonadida</taxon>
        <taxon>Streblomastigidae</taxon>
        <taxon>Streblomastix</taxon>
    </lineage>
</organism>
<feature type="region of interest" description="Disordered" evidence="1">
    <location>
        <begin position="48"/>
        <end position="78"/>
    </location>
</feature>
<dbReference type="AlphaFoldDB" id="A0A5J4V5R4"/>
<dbReference type="Proteomes" id="UP000324800">
    <property type="component" value="Unassembled WGS sequence"/>
</dbReference>
<reference evidence="2 3" key="1">
    <citation type="submission" date="2019-03" db="EMBL/GenBank/DDBJ databases">
        <title>Single cell metagenomics reveals metabolic interactions within the superorganism composed of flagellate Streblomastix strix and complex community of Bacteroidetes bacteria on its surface.</title>
        <authorList>
            <person name="Treitli S.C."/>
            <person name="Kolisko M."/>
            <person name="Husnik F."/>
            <person name="Keeling P."/>
            <person name="Hampl V."/>
        </authorList>
    </citation>
    <scope>NUCLEOTIDE SEQUENCE [LARGE SCALE GENOMIC DNA]</scope>
    <source>
        <strain evidence="2">ST1C</strain>
    </source>
</reference>
<evidence type="ECO:0000313" key="3">
    <source>
        <dbReference type="Proteomes" id="UP000324800"/>
    </source>
</evidence>
<evidence type="ECO:0000313" key="2">
    <source>
        <dbReference type="EMBL" id="KAA6378068.1"/>
    </source>
</evidence>